<sequence>MSKIKSHGPLGQIQMERYVWVPVALGIFVILIVAFFYFDRTNQISTMIQSLGPLGIVLAVLLMAAVCLTPIPSEGIVLLFLKIYGVYLGTFVAWFGSCVSALLIFAIARYYGRMFIARFVTEENFKMVDNWVKRKGTAGLLIARLLPIPAFVVNYVAGGLPSIKVWPYFWTAAVSIIPYYVGTALVFLGVSKELWTWLMVGGAAILAFWGIGFLLNRHPLRDPLQ</sequence>
<protein>
    <recommendedName>
        <fullName evidence="6">TVP38/TMEM64 family membrane protein</fullName>
    </recommendedName>
</protein>
<dbReference type="InterPro" id="IPR015414">
    <property type="entry name" value="TMEM64"/>
</dbReference>
<evidence type="ECO:0000313" key="8">
    <source>
        <dbReference type="EMBL" id="CAA7600465.1"/>
    </source>
</evidence>
<evidence type="ECO:0000256" key="3">
    <source>
        <dbReference type="ARBA" id="ARBA00022692"/>
    </source>
</evidence>
<dbReference type="Pfam" id="PF09335">
    <property type="entry name" value="VTT_dom"/>
    <property type="match status" value="1"/>
</dbReference>
<dbReference type="Proteomes" id="UP000836597">
    <property type="component" value="Chromosome"/>
</dbReference>
<organism evidence="8">
    <name type="scientific">Acididesulfobacillus acetoxydans</name>
    <dbReference type="NCBI Taxonomy" id="1561005"/>
    <lineage>
        <taxon>Bacteria</taxon>
        <taxon>Bacillati</taxon>
        <taxon>Bacillota</taxon>
        <taxon>Clostridia</taxon>
        <taxon>Eubacteriales</taxon>
        <taxon>Peptococcaceae</taxon>
        <taxon>Acididesulfobacillus</taxon>
    </lineage>
</organism>
<feature type="transmembrane region" description="Helical" evidence="6">
    <location>
        <begin position="50"/>
        <end position="71"/>
    </location>
</feature>
<proteinExistence type="inferred from homology"/>
<name>A0A8S0Y285_9FIRM</name>
<evidence type="ECO:0000256" key="5">
    <source>
        <dbReference type="ARBA" id="ARBA00023136"/>
    </source>
</evidence>
<accession>A0A8S0Y285</accession>
<evidence type="ECO:0000313" key="9">
    <source>
        <dbReference type="EMBL" id="CEJ06599.1"/>
    </source>
</evidence>
<comment type="similarity">
    <text evidence="6">Belongs to the TVP38/TMEM64 family.</text>
</comment>
<keyword evidence="5 6" id="KW-0472">Membrane</keyword>
<dbReference type="PANTHER" id="PTHR12677">
    <property type="entry name" value="GOLGI APPARATUS MEMBRANE PROTEIN TVP38-RELATED"/>
    <property type="match status" value="1"/>
</dbReference>
<dbReference type="Proteomes" id="UP001071230">
    <property type="component" value="Unassembled WGS sequence"/>
</dbReference>
<feature type="transmembrane region" description="Helical" evidence="6">
    <location>
        <begin position="20"/>
        <end position="38"/>
    </location>
</feature>
<feature type="transmembrane region" description="Helical" evidence="6">
    <location>
        <begin position="168"/>
        <end position="188"/>
    </location>
</feature>
<comment type="subcellular location">
    <subcellularLocation>
        <location evidence="1 6">Cell membrane</location>
        <topology evidence="1 6">Multi-pass membrane protein</topology>
    </subcellularLocation>
</comment>
<dbReference type="AlphaFoldDB" id="A0A8S0Y285"/>
<feature type="transmembrane region" description="Helical" evidence="6">
    <location>
        <begin position="195"/>
        <end position="215"/>
    </location>
</feature>
<keyword evidence="2 6" id="KW-1003">Cell membrane</keyword>
<evidence type="ECO:0000256" key="2">
    <source>
        <dbReference type="ARBA" id="ARBA00022475"/>
    </source>
</evidence>
<evidence type="ECO:0000259" key="7">
    <source>
        <dbReference type="Pfam" id="PF09335"/>
    </source>
</evidence>
<keyword evidence="3 6" id="KW-0812">Transmembrane</keyword>
<dbReference type="KEGG" id="aacx:DEACI_1118"/>
<reference evidence="8" key="2">
    <citation type="submission" date="2020-01" db="EMBL/GenBank/DDBJ databases">
        <authorList>
            <person name="Hornung B."/>
        </authorList>
    </citation>
    <scope>NUCLEOTIDE SEQUENCE</scope>
    <source>
        <strain evidence="8">PacBioINE</strain>
    </source>
</reference>
<reference evidence="9" key="1">
    <citation type="submission" date="2014-11" db="EMBL/GenBank/DDBJ databases">
        <authorList>
            <person name="Hornung B.V."/>
        </authorList>
    </citation>
    <scope>NUCLEOTIDE SEQUENCE</scope>
    <source>
        <strain evidence="9">INE</strain>
    </source>
</reference>
<dbReference type="PANTHER" id="PTHR12677:SF59">
    <property type="entry name" value="GOLGI APPARATUS MEMBRANE PROTEIN TVP38-RELATED"/>
    <property type="match status" value="1"/>
</dbReference>
<evidence type="ECO:0000313" key="10">
    <source>
        <dbReference type="Proteomes" id="UP001071230"/>
    </source>
</evidence>
<keyword evidence="10" id="KW-1185">Reference proteome</keyword>
<feature type="transmembrane region" description="Helical" evidence="6">
    <location>
        <begin position="83"/>
        <end position="108"/>
    </location>
</feature>
<dbReference type="EMBL" id="CDGJ01000032">
    <property type="protein sequence ID" value="CEJ06599.1"/>
    <property type="molecule type" value="Genomic_DNA"/>
</dbReference>
<gene>
    <name evidence="9" type="ORF">DEACI_1048</name>
    <name evidence="8" type="ORF">DEACI_1118</name>
</gene>
<feature type="domain" description="VTT" evidence="7">
    <location>
        <begin position="71"/>
        <end position="183"/>
    </location>
</feature>
<dbReference type="GO" id="GO:0005886">
    <property type="term" value="C:plasma membrane"/>
    <property type="evidence" value="ECO:0007669"/>
    <property type="project" value="UniProtKB-SubCell"/>
</dbReference>
<keyword evidence="4 6" id="KW-1133">Transmembrane helix</keyword>
<evidence type="ECO:0000256" key="1">
    <source>
        <dbReference type="ARBA" id="ARBA00004651"/>
    </source>
</evidence>
<dbReference type="InterPro" id="IPR032816">
    <property type="entry name" value="VTT_dom"/>
</dbReference>
<evidence type="ECO:0000256" key="4">
    <source>
        <dbReference type="ARBA" id="ARBA00022989"/>
    </source>
</evidence>
<feature type="transmembrane region" description="Helical" evidence="6">
    <location>
        <begin position="136"/>
        <end position="156"/>
    </location>
</feature>
<evidence type="ECO:0000256" key="6">
    <source>
        <dbReference type="RuleBase" id="RU366058"/>
    </source>
</evidence>
<dbReference type="EMBL" id="LR746496">
    <property type="protein sequence ID" value="CAA7600465.1"/>
    <property type="molecule type" value="Genomic_DNA"/>
</dbReference>